<dbReference type="Proteomes" id="UP001059480">
    <property type="component" value="Unassembled WGS sequence"/>
</dbReference>
<keyword evidence="1" id="KW-0732">Signal</keyword>
<dbReference type="EMBL" id="JANHNZ010000001">
    <property type="protein sequence ID" value="MCQ9209160.1"/>
    <property type="molecule type" value="Genomic_DNA"/>
</dbReference>
<keyword evidence="3" id="KW-1185">Reference proteome</keyword>
<name>A0ABT1WKV0_9LACT</name>
<feature type="chain" id="PRO_5045763776" description="Lipoprotein" evidence="1">
    <location>
        <begin position="19"/>
        <end position="379"/>
    </location>
</feature>
<proteinExistence type="predicted"/>
<evidence type="ECO:0000313" key="2">
    <source>
        <dbReference type="EMBL" id="MCQ9209160.1"/>
    </source>
</evidence>
<reference evidence="2" key="1">
    <citation type="submission" date="2022-07" db="EMBL/GenBank/DDBJ databases">
        <authorList>
            <person name="Jung M.-Y."/>
            <person name="Lee M."/>
        </authorList>
    </citation>
    <scope>NUCLEOTIDE SEQUENCE</scope>
    <source>
        <strain evidence="2">S8</strain>
    </source>
</reference>
<organism evidence="2 3">
    <name type="scientific">Granulicatella seriolae</name>
    <dbReference type="NCBI Taxonomy" id="2967226"/>
    <lineage>
        <taxon>Bacteria</taxon>
        <taxon>Bacillati</taxon>
        <taxon>Bacillota</taxon>
        <taxon>Bacilli</taxon>
        <taxon>Lactobacillales</taxon>
        <taxon>Carnobacteriaceae</taxon>
        <taxon>Granulicatella</taxon>
    </lineage>
</organism>
<evidence type="ECO:0000313" key="3">
    <source>
        <dbReference type="Proteomes" id="UP001059480"/>
    </source>
</evidence>
<reference evidence="2" key="3">
    <citation type="journal article" date="2023" name="Microbiol. Resour. Announc.">
        <title>Draft Genome Sequence of Granulicatella sp. Strain S8, Isolated from a Marine Fish, Seriola quinqueradiata.</title>
        <authorList>
            <person name="Lee M."/>
            <person name="Farooq A."/>
            <person name="Jeong J.B."/>
            <person name="Jung M.Y."/>
        </authorList>
    </citation>
    <scope>NUCLEOTIDE SEQUENCE</scope>
    <source>
        <strain evidence="2">S8</strain>
    </source>
</reference>
<protein>
    <recommendedName>
        <fullName evidence="4">Lipoprotein</fullName>
    </recommendedName>
</protein>
<dbReference type="PROSITE" id="PS51257">
    <property type="entry name" value="PROKAR_LIPOPROTEIN"/>
    <property type="match status" value="1"/>
</dbReference>
<accession>A0ABT1WKV0</accession>
<gene>
    <name evidence="2" type="ORF">NPA36_01085</name>
</gene>
<evidence type="ECO:0000256" key="1">
    <source>
        <dbReference type="SAM" id="SignalP"/>
    </source>
</evidence>
<reference evidence="2" key="2">
    <citation type="journal article" date="2023" name="Curr. Microbiol.">
        <title>Granulicatella seriolae sp. nov., a Novel Facultative Anaerobe Isolated from Yellowtail Marine Fish.</title>
        <authorList>
            <person name="Lee M."/>
            <person name="Choi Y.J."/>
            <person name="Farooq A."/>
            <person name="Jeong J.B."/>
            <person name="Jung M.Y."/>
        </authorList>
    </citation>
    <scope>NUCLEOTIDE SEQUENCE</scope>
    <source>
        <strain evidence="2">S8</strain>
    </source>
</reference>
<sequence length="379" mass="43239">MKKIRILTLSLPIILLVACNNITKEESSSTSIVSSNNEVSSSKTADSAKKLGVTISDVVKQDFEKFQKVDLFKNNKFSKIEYAQSEYGTMGLYAYYNNSDYPSAIVLRGSVNNDTVKSQFDNMAQSINKTYFSDKPLVSIEIPTDIEGDNDHYLMFVFDKEYTFSDLPIYMRDIDPDSFLSKMDNIETLNKLLEKAQFAEIQTILNQHKDDKSLDPIRGCLDIILPLLTDTTTETDSLTGKVTMYYKDIRTVNQKTHFATFYSPIGSVKTIIGFVNDNWLFWDKTYIKVDENEPLSESTPQPKRDINDDGTITESSEFVANRRILEQLKENSKVTVRFEGLEGILDYDLSNDEVQAYKIFKTISDNAIDISNYLFIRAN</sequence>
<comment type="caution">
    <text evidence="2">The sequence shown here is derived from an EMBL/GenBank/DDBJ whole genome shotgun (WGS) entry which is preliminary data.</text>
</comment>
<feature type="signal peptide" evidence="1">
    <location>
        <begin position="1"/>
        <end position="18"/>
    </location>
</feature>
<dbReference type="RefSeq" id="WP_256944269.1">
    <property type="nucleotide sequence ID" value="NZ_JANHNZ010000001.1"/>
</dbReference>
<evidence type="ECO:0008006" key="4">
    <source>
        <dbReference type="Google" id="ProtNLM"/>
    </source>
</evidence>